<feature type="region of interest" description="Disordered" evidence="1">
    <location>
        <begin position="27"/>
        <end position="55"/>
    </location>
</feature>
<name>A0A8H8UBA4_9HELO</name>
<evidence type="ECO:0000313" key="4">
    <source>
        <dbReference type="Proteomes" id="UP000462212"/>
    </source>
</evidence>
<dbReference type="EMBL" id="QGMJ01000311">
    <property type="protein sequence ID" value="TVY38013.1"/>
    <property type="molecule type" value="Genomic_DNA"/>
</dbReference>
<dbReference type="AlphaFoldDB" id="A0A8H8UBA4"/>
<evidence type="ECO:0000256" key="1">
    <source>
        <dbReference type="SAM" id="MobiDB-lite"/>
    </source>
</evidence>
<feature type="transmembrane region" description="Helical" evidence="2">
    <location>
        <begin position="167"/>
        <end position="187"/>
    </location>
</feature>
<keyword evidence="2" id="KW-0472">Membrane</keyword>
<dbReference type="Proteomes" id="UP000462212">
    <property type="component" value="Unassembled WGS sequence"/>
</dbReference>
<keyword evidence="2" id="KW-0812">Transmembrane</keyword>
<evidence type="ECO:0000313" key="3">
    <source>
        <dbReference type="EMBL" id="TVY38013.1"/>
    </source>
</evidence>
<reference evidence="3 4" key="1">
    <citation type="submission" date="2018-05" db="EMBL/GenBank/DDBJ databases">
        <title>Genome sequencing and assembly of the regulated plant pathogen Lachnellula willkommii and related sister species for the development of diagnostic species identification markers.</title>
        <authorList>
            <person name="Giroux E."/>
            <person name="Bilodeau G."/>
        </authorList>
    </citation>
    <scope>NUCLEOTIDE SEQUENCE [LARGE SCALE GENOMIC DNA]</scope>
    <source>
        <strain evidence="3 4">CBS 197.66</strain>
    </source>
</reference>
<comment type="caution">
    <text evidence="3">The sequence shown here is derived from an EMBL/GenBank/DDBJ whole genome shotgun (WGS) entry which is preliminary data.</text>
</comment>
<evidence type="ECO:0000256" key="2">
    <source>
        <dbReference type="SAM" id="Phobius"/>
    </source>
</evidence>
<gene>
    <name evidence="3" type="ORF">LSUB1_G005115</name>
</gene>
<feature type="transmembrane region" description="Helical" evidence="2">
    <location>
        <begin position="137"/>
        <end position="155"/>
    </location>
</feature>
<feature type="non-terminal residue" evidence="3">
    <location>
        <position position="258"/>
    </location>
</feature>
<keyword evidence="4" id="KW-1185">Reference proteome</keyword>
<protein>
    <submittedName>
        <fullName evidence="3">Uncharacterized protein</fullName>
    </submittedName>
</protein>
<sequence>MMQIKTQEQNVISTFVKHIKRLISPARGAGENSIDNRSEHSLPGNRRPPRPSLSLRNAPAIQFDHESESEDYDLTMTCAVELLDRIENQLLELSYLKEGCGECIVSHLLDLKQQQAGVVEAREAVKQGEETLKQGRAIMLFTIGVFGMNATNLTGTEGPNLWQWGDIFVFMIPISVLVTTLSLLLAFSKLIRAILSFAFNISWTYLITHTPAYISWRETRVTSEKLHEEQRARVGGMKMKALERMEEAEEAKRRVAEG</sequence>
<accession>A0A8H8UBA4</accession>
<proteinExistence type="predicted"/>
<keyword evidence="2" id="KW-1133">Transmembrane helix</keyword>
<dbReference type="OrthoDB" id="341259at2759"/>
<organism evidence="3 4">
    <name type="scientific">Lachnellula subtilissima</name>
    <dbReference type="NCBI Taxonomy" id="602034"/>
    <lineage>
        <taxon>Eukaryota</taxon>
        <taxon>Fungi</taxon>
        <taxon>Dikarya</taxon>
        <taxon>Ascomycota</taxon>
        <taxon>Pezizomycotina</taxon>
        <taxon>Leotiomycetes</taxon>
        <taxon>Helotiales</taxon>
        <taxon>Lachnaceae</taxon>
        <taxon>Lachnellula</taxon>
    </lineage>
</organism>